<dbReference type="AlphaFoldDB" id="A0A4Q9KHT4"/>
<sequence length="274" mass="29743">MATSPFAVILMIALGIAIVGLIVGIAAPRPLTRERVEKFAERQRLLMTSVNGPLIVAALATTHRWRRFGLAAGFILALLWAMREGEFRIDFLAMFLGWFVGAIVAEWRINSPAQTGRRRADLRPRTPATFLTPYAMRCLWVVSAALVATGIAAGVGSIGTPVTRPDWLVTTFMTLVVAVALWAVSRRVVDRPRPSDPDFAVADAALRRNSFAIIAGSAVALSAWPITAYIMAITLQWGRPEVGALISFVGWFFLMVTGWAVGQQPSDRPAEAAA</sequence>
<feature type="transmembrane region" description="Helical" evidence="1">
    <location>
        <begin position="89"/>
        <end position="109"/>
    </location>
</feature>
<reference evidence="2 3" key="1">
    <citation type="submission" date="2019-01" db="EMBL/GenBank/DDBJ databases">
        <title>Lactibacter flavus gen. nov., sp. nov., a novel bacterium of the family Propionibacteriaceae isolated from raw milk and dairy products.</title>
        <authorList>
            <person name="Huptas C."/>
            <person name="Wenning M."/>
            <person name="Breitenwieser F."/>
            <person name="Doll E."/>
            <person name="Von Neubeck M."/>
            <person name="Busse H.-J."/>
            <person name="Scherer S."/>
        </authorList>
    </citation>
    <scope>NUCLEOTIDE SEQUENCE [LARGE SCALE GENOMIC DNA]</scope>
    <source>
        <strain evidence="2 3">DSM 22130</strain>
    </source>
</reference>
<feature type="transmembrane region" description="Helical" evidence="1">
    <location>
        <begin position="167"/>
        <end position="189"/>
    </location>
</feature>
<evidence type="ECO:0000313" key="2">
    <source>
        <dbReference type="EMBL" id="TBT91485.1"/>
    </source>
</evidence>
<keyword evidence="1" id="KW-0812">Transmembrane</keyword>
<organism evidence="2 3">
    <name type="scientific">Propioniciclava tarda</name>
    <dbReference type="NCBI Taxonomy" id="433330"/>
    <lineage>
        <taxon>Bacteria</taxon>
        <taxon>Bacillati</taxon>
        <taxon>Actinomycetota</taxon>
        <taxon>Actinomycetes</taxon>
        <taxon>Propionibacteriales</taxon>
        <taxon>Propionibacteriaceae</taxon>
        <taxon>Propioniciclava</taxon>
    </lineage>
</organism>
<feature type="transmembrane region" description="Helical" evidence="1">
    <location>
        <begin position="130"/>
        <end position="155"/>
    </location>
</feature>
<protein>
    <submittedName>
        <fullName evidence="2">Uncharacterized protein</fullName>
    </submittedName>
</protein>
<dbReference type="OrthoDB" id="5198754at2"/>
<evidence type="ECO:0000313" key="3">
    <source>
        <dbReference type="Proteomes" id="UP000291933"/>
    </source>
</evidence>
<feature type="transmembrane region" description="Helical" evidence="1">
    <location>
        <begin position="6"/>
        <end position="27"/>
    </location>
</feature>
<keyword evidence="1" id="KW-1133">Transmembrane helix</keyword>
<dbReference type="RefSeq" id="WP_131173147.1">
    <property type="nucleotide sequence ID" value="NZ_FXTL01000025.1"/>
</dbReference>
<feature type="transmembrane region" description="Helical" evidence="1">
    <location>
        <begin position="242"/>
        <end position="261"/>
    </location>
</feature>
<dbReference type="Proteomes" id="UP000291933">
    <property type="component" value="Unassembled WGS sequence"/>
</dbReference>
<keyword evidence="1" id="KW-0472">Membrane</keyword>
<proteinExistence type="predicted"/>
<keyword evidence="3" id="KW-1185">Reference proteome</keyword>
<accession>A0A4Q9KHT4</accession>
<comment type="caution">
    <text evidence="2">The sequence shown here is derived from an EMBL/GenBank/DDBJ whole genome shotgun (WGS) entry which is preliminary data.</text>
</comment>
<feature type="transmembrane region" description="Helical" evidence="1">
    <location>
        <begin position="65"/>
        <end position="83"/>
    </location>
</feature>
<feature type="transmembrane region" description="Helical" evidence="1">
    <location>
        <begin position="210"/>
        <end position="230"/>
    </location>
</feature>
<name>A0A4Q9KHT4_PROTD</name>
<evidence type="ECO:0000256" key="1">
    <source>
        <dbReference type="SAM" id="Phobius"/>
    </source>
</evidence>
<gene>
    <name evidence="2" type="ORF">ET996_13805</name>
</gene>
<dbReference type="EMBL" id="SDMR01000025">
    <property type="protein sequence ID" value="TBT91485.1"/>
    <property type="molecule type" value="Genomic_DNA"/>
</dbReference>